<name>A0ABP7G3J9_9ACTN</name>
<evidence type="ECO:0000313" key="1">
    <source>
        <dbReference type="EMBL" id="GAA3754642.1"/>
    </source>
</evidence>
<keyword evidence="2" id="KW-1185">Reference proteome</keyword>
<evidence type="ECO:0000313" key="2">
    <source>
        <dbReference type="Proteomes" id="UP001500908"/>
    </source>
</evidence>
<comment type="caution">
    <text evidence="1">The sequence shown here is derived from an EMBL/GenBank/DDBJ whole genome shotgun (WGS) entry which is preliminary data.</text>
</comment>
<dbReference type="Proteomes" id="UP001500908">
    <property type="component" value="Unassembled WGS sequence"/>
</dbReference>
<protein>
    <submittedName>
        <fullName evidence="1">Uncharacterized protein</fullName>
    </submittedName>
</protein>
<dbReference type="EMBL" id="BAABDD010000019">
    <property type="protein sequence ID" value="GAA3754642.1"/>
    <property type="molecule type" value="Genomic_DNA"/>
</dbReference>
<organism evidence="1 2">
    <name type="scientific">Salinactinospora qingdaonensis</name>
    <dbReference type="NCBI Taxonomy" id="702744"/>
    <lineage>
        <taxon>Bacteria</taxon>
        <taxon>Bacillati</taxon>
        <taxon>Actinomycetota</taxon>
        <taxon>Actinomycetes</taxon>
        <taxon>Streptosporangiales</taxon>
        <taxon>Nocardiopsidaceae</taxon>
        <taxon>Salinactinospora</taxon>
    </lineage>
</organism>
<proteinExistence type="predicted"/>
<sequence length="45" mass="4709">MVVGAGGLRAWAYAYCLDKGGSFTGGITVLEEGTINMKAQLECNL</sequence>
<reference evidence="2" key="1">
    <citation type="journal article" date="2019" name="Int. J. Syst. Evol. Microbiol.">
        <title>The Global Catalogue of Microorganisms (GCM) 10K type strain sequencing project: providing services to taxonomists for standard genome sequencing and annotation.</title>
        <authorList>
            <consortium name="The Broad Institute Genomics Platform"/>
            <consortium name="The Broad Institute Genome Sequencing Center for Infectious Disease"/>
            <person name="Wu L."/>
            <person name="Ma J."/>
        </authorList>
    </citation>
    <scope>NUCLEOTIDE SEQUENCE [LARGE SCALE GENOMIC DNA]</scope>
    <source>
        <strain evidence="2">JCM 17137</strain>
    </source>
</reference>
<gene>
    <name evidence="1" type="ORF">GCM10022402_36670</name>
</gene>
<accession>A0ABP7G3J9</accession>